<feature type="region of interest" description="Disordered" evidence="1">
    <location>
        <begin position="43"/>
        <end position="94"/>
    </location>
</feature>
<dbReference type="Proteomes" id="UP001595990">
    <property type="component" value="Unassembled WGS sequence"/>
</dbReference>
<proteinExistence type="predicted"/>
<name>A0ABV9BHL7_9ACTN</name>
<evidence type="ECO:0000256" key="1">
    <source>
        <dbReference type="SAM" id="MobiDB-lite"/>
    </source>
</evidence>
<dbReference type="EMBL" id="JBHSFS010000004">
    <property type="protein sequence ID" value="MFC4513502.1"/>
    <property type="molecule type" value="Genomic_DNA"/>
</dbReference>
<keyword evidence="3" id="KW-1185">Reference proteome</keyword>
<reference evidence="3" key="1">
    <citation type="journal article" date="2019" name="Int. J. Syst. Evol. Microbiol.">
        <title>The Global Catalogue of Microorganisms (GCM) 10K type strain sequencing project: providing services to taxonomists for standard genome sequencing and annotation.</title>
        <authorList>
            <consortium name="The Broad Institute Genomics Platform"/>
            <consortium name="The Broad Institute Genome Sequencing Center for Infectious Disease"/>
            <person name="Wu L."/>
            <person name="Ma J."/>
        </authorList>
    </citation>
    <scope>NUCLEOTIDE SEQUENCE [LARGE SCALE GENOMIC DNA]</scope>
    <source>
        <strain evidence="3">CECT 8064</strain>
    </source>
</reference>
<gene>
    <name evidence="2" type="ORF">ACFPEN_11190</name>
</gene>
<protein>
    <submittedName>
        <fullName evidence="2">Uncharacterized protein</fullName>
    </submittedName>
</protein>
<accession>A0ABV9BHL7</accession>
<organism evidence="2 3">
    <name type="scientific">Streptomyces ehimensis</name>
    <dbReference type="NCBI Taxonomy" id="68195"/>
    <lineage>
        <taxon>Bacteria</taxon>
        <taxon>Bacillati</taxon>
        <taxon>Actinomycetota</taxon>
        <taxon>Actinomycetes</taxon>
        <taxon>Kitasatosporales</taxon>
        <taxon>Streptomycetaceae</taxon>
        <taxon>Streptomyces</taxon>
    </lineage>
</organism>
<evidence type="ECO:0000313" key="2">
    <source>
        <dbReference type="EMBL" id="MFC4513502.1"/>
    </source>
</evidence>
<dbReference type="RefSeq" id="WP_358237490.1">
    <property type="nucleotide sequence ID" value="NZ_JBHSFS010000004.1"/>
</dbReference>
<evidence type="ECO:0000313" key="3">
    <source>
        <dbReference type="Proteomes" id="UP001595990"/>
    </source>
</evidence>
<sequence>MPRDSAVNRDLHGEAVEWDASTHLLAALVDHSAVANWMTATINSGEDADPLDYPEPVPRPDSPGSHENATADSGVEGTPDGRLPSVGQLSSFFS</sequence>
<comment type="caution">
    <text evidence="2">The sequence shown here is derived from an EMBL/GenBank/DDBJ whole genome shotgun (WGS) entry which is preliminary data.</text>
</comment>